<evidence type="ECO:0000313" key="9">
    <source>
        <dbReference type="WBParaSite" id="ACRNAN_scaffold3254.g25524.t1"/>
    </source>
</evidence>
<dbReference type="InterPro" id="IPR038770">
    <property type="entry name" value="Na+/solute_symporter_sf"/>
</dbReference>
<dbReference type="PANTHER" id="PTHR31102">
    <property type="match status" value="1"/>
</dbReference>
<sequence length="240" mass="26840">MVSCTIEVIAIVFASHFILSMPLKTVIAFAIKFSSSYCTNNDFLARRKSCIVGSASWKKDNEKKTRPVEQAFRMLWNLGFQPFLFALIGLLFDVSQIDGKLLGTAFAIVLIALFVRILCVFIISFYSNFDFKEKVFVSFGFFPKATVQASLAPALFEYCTSDASCTNYSNKMLQICILSILITAPIGQLILQVLGRVLLRPKDSTISITTISNENSHTIQELEMIDSLDNSLHKTIVFVN</sequence>
<feature type="transmembrane region" description="Helical" evidence="6">
    <location>
        <begin position="104"/>
        <end position="123"/>
    </location>
</feature>
<feature type="domain" description="Cation/H+ exchanger transmembrane" evidence="7">
    <location>
        <begin position="65"/>
        <end position="191"/>
    </location>
</feature>
<dbReference type="PANTHER" id="PTHR31102:SF1">
    <property type="entry name" value="CATION_H+ EXCHANGER DOMAIN-CONTAINING PROTEIN"/>
    <property type="match status" value="1"/>
</dbReference>
<dbReference type="Pfam" id="PF00999">
    <property type="entry name" value="Na_H_Exchanger"/>
    <property type="match status" value="1"/>
</dbReference>
<feature type="transmembrane region" description="Helical" evidence="6">
    <location>
        <begin position="172"/>
        <end position="194"/>
    </location>
</feature>
<accession>A0A914DQM8</accession>
<evidence type="ECO:0000256" key="3">
    <source>
        <dbReference type="ARBA" id="ARBA00022692"/>
    </source>
</evidence>
<dbReference type="GO" id="GO:1902600">
    <property type="term" value="P:proton transmembrane transport"/>
    <property type="evidence" value="ECO:0007669"/>
    <property type="project" value="InterPro"/>
</dbReference>
<proteinExistence type="inferred from homology"/>
<evidence type="ECO:0000259" key="7">
    <source>
        <dbReference type="Pfam" id="PF00999"/>
    </source>
</evidence>
<dbReference type="GO" id="GO:0015297">
    <property type="term" value="F:antiporter activity"/>
    <property type="evidence" value="ECO:0007669"/>
    <property type="project" value="InterPro"/>
</dbReference>
<evidence type="ECO:0000256" key="5">
    <source>
        <dbReference type="ARBA" id="ARBA00023136"/>
    </source>
</evidence>
<evidence type="ECO:0000256" key="4">
    <source>
        <dbReference type="ARBA" id="ARBA00022989"/>
    </source>
</evidence>
<keyword evidence="4 6" id="KW-1133">Transmembrane helix</keyword>
<protein>
    <submittedName>
        <fullName evidence="9">Cation/H+ exchanger domain-containing protein</fullName>
    </submittedName>
</protein>
<dbReference type="AlphaFoldDB" id="A0A914DQM8"/>
<feature type="transmembrane region" description="Helical" evidence="6">
    <location>
        <begin position="74"/>
        <end position="92"/>
    </location>
</feature>
<evidence type="ECO:0000313" key="8">
    <source>
        <dbReference type="Proteomes" id="UP000887540"/>
    </source>
</evidence>
<feature type="transmembrane region" description="Helical" evidence="6">
    <location>
        <begin position="6"/>
        <end position="31"/>
    </location>
</feature>
<keyword evidence="5 6" id="KW-0472">Membrane</keyword>
<keyword evidence="3 6" id="KW-0812">Transmembrane</keyword>
<name>A0A914DQM8_9BILA</name>
<reference evidence="9" key="1">
    <citation type="submission" date="2022-11" db="UniProtKB">
        <authorList>
            <consortium name="WormBaseParasite"/>
        </authorList>
    </citation>
    <scope>IDENTIFICATION</scope>
</reference>
<dbReference type="InterPro" id="IPR006153">
    <property type="entry name" value="Cation/H_exchanger_TM"/>
</dbReference>
<comment type="similarity">
    <text evidence="2">Belongs to the monovalent cation:proton antiporter 1 (CPA1) transporter (TC 2.A.36) family.</text>
</comment>
<dbReference type="InterPro" id="IPR051843">
    <property type="entry name" value="CPA1_transporter"/>
</dbReference>
<evidence type="ECO:0000256" key="6">
    <source>
        <dbReference type="SAM" id="Phobius"/>
    </source>
</evidence>
<evidence type="ECO:0000256" key="2">
    <source>
        <dbReference type="ARBA" id="ARBA00007367"/>
    </source>
</evidence>
<dbReference type="Gene3D" id="1.20.1530.20">
    <property type="match status" value="1"/>
</dbReference>
<dbReference type="Proteomes" id="UP000887540">
    <property type="component" value="Unplaced"/>
</dbReference>
<evidence type="ECO:0000256" key="1">
    <source>
        <dbReference type="ARBA" id="ARBA00004141"/>
    </source>
</evidence>
<organism evidence="8 9">
    <name type="scientific">Acrobeloides nanus</name>
    <dbReference type="NCBI Taxonomy" id="290746"/>
    <lineage>
        <taxon>Eukaryota</taxon>
        <taxon>Metazoa</taxon>
        <taxon>Ecdysozoa</taxon>
        <taxon>Nematoda</taxon>
        <taxon>Chromadorea</taxon>
        <taxon>Rhabditida</taxon>
        <taxon>Tylenchina</taxon>
        <taxon>Cephalobomorpha</taxon>
        <taxon>Cephaloboidea</taxon>
        <taxon>Cephalobidae</taxon>
        <taxon>Acrobeloides</taxon>
    </lineage>
</organism>
<comment type="subcellular location">
    <subcellularLocation>
        <location evidence="1">Membrane</location>
        <topology evidence="1">Multi-pass membrane protein</topology>
    </subcellularLocation>
</comment>
<keyword evidence="8" id="KW-1185">Reference proteome</keyword>
<dbReference type="WBParaSite" id="ACRNAN_scaffold3254.g25524.t1">
    <property type="protein sequence ID" value="ACRNAN_scaffold3254.g25524.t1"/>
    <property type="gene ID" value="ACRNAN_scaffold3254.g25524"/>
</dbReference>
<dbReference type="GO" id="GO:0016020">
    <property type="term" value="C:membrane"/>
    <property type="evidence" value="ECO:0007669"/>
    <property type="project" value="UniProtKB-SubCell"/>
</dbReference>